<dbReference type="PANTHER" id="PTHR42723">
    <property type="entry name" value="CHLOROPHYLL SYNTHASE"/>
    <property type="match status" value="1"/>
</dbReference>
<dbReference type="Pfam" id="PF01040">
    <property type="entry name" value="UbiA"/>
    <property type="match status" value="1"/>
</dbReference>
<dbReference type="GO" id="GO:0016765">
    <property type="term" value="F:transferase activity, transferring alkyl or aryl (other than methyl) groups"/>
    <property type="evidence" value="ECO:0007669"/>
    <property type="project" value="InterPro"/>
</dbReference>
<comment type="caution">
    <text evidence="6">The sequence shown here is derived from an EMBL/GenBank/DDBJ whole genome shotgun (WGS) entry which is preliminary data.</text>
</comment>
<dbReference type="GO" id="GO:0016020">
    <property type="term" value="C:membrane"/>
    <property type="evidence" value="ECO:0007669"/>
    <property type="project" value="UniProtKB-SubCell"/>
</dbReference>
<gene>
    <name evidence="6" type="ORF">FALBO_12409</name>
</gene>
<sequence>MSQSLTSTQQYVSPTHMGRVKFHKAQAQGVKETQQSGRIHPLWPACWSLARLLVRTCHSTNRRAYHTDNNAVASGEMSRSRLQRLAFHLHTLWLFTKSDMPTSTGINITFAIAGILAGPGVISDASINWSDMGRGILVALYFTWHLTLCFNLGNQRQPQSIVEDGANKPWRPIPSGRISPEVTRTLQLLSIASLLALCGGWFGATHETCFYLFCTWLYNERAWGDKTWWQRALMNACGITTNRVATLRVLIGAIQGADSYEFTDKAWGWFLIFAAIVFTTIQVQDLRDQEGDALIDRATFPLIIGDAPTRWLTAAAVLSWSALCTRYWSLGLAGYAFSIATGALVSAHMLVYRTRQHDRWSFRLVGAWWIALYFLPVMKSHGY</sequence>
<keyword evidence="2 5" id="KW-0812">Transmembrane</keyword>
<evidence type="ECO:0000256" key="2">
    <source>
        <dbReference type="ARBA" id="ARBA00022692"/>
    </source>
</evidence>
<dbReference type="InterPro" id="IPR050475">
    <property type="entry name" value="Prenyltransferase_related"/>
</dbReference>
<feature type="transmembrane region" description="Helical" evidence="5">
    <location>
        <begin position="327"/>
        <end position="351"/>
    </location>
</feature>
<feature type="transmembrane region" description="Helical" evidence="5">
    <location>
        <begin position="134"/>
        <end position="153"/>
    </location>
</feature>
<evidence type="ECO:0000256" key="5">
    <source>
        <dbReference type="SAM" id="Phobius"/>
    </source>
</evidence>
<feature type="transmembrane region" description="Helical" evidence="5">
    <location>
        <begin position="360"/>
        <end position="378"/>
    </location>
</feature>
<dbReference type="EMBL" id="JAADYS010001854">
    <property type="protein sequence ID" value="KAF4460804.1"/>
    <property type="molecule type" value="Genomic_DNA"/>
</dbReference>
<name>A0A8H4L3Y9_9HYPO</name>
<keyword evidence="7" id="KW-1185">Reference proteome</keyword>
<dbReference type="AlphaFoldDB" id="A0A8H4L3Y9"/>
<protein>
    <submittedName>
        <fullName evidence="6">Uncharacterized protein</fullName>
    </submittedName>
</protein>
<evidence type="ECO:0000313" key="7">
    <source>
        <dbReference type="Proteomes" id="UP000554235"/>
    </source>
</evidence>
<dbReference type="InterPro" id="IPR000537">
    <property type="entry name" value="UbiA_prenyltransferase"/>
</dbReference>
<reference evidence="6 7" key="1">
    <citation type="submission" date="2020-01" db="EMBL/GenBank/DDBJ databases">
        <title>Identification and distribution of gene clusters putatively required for synthesis of sphingolipid metabolism inhibitors in phylogenetically diverse species of the filamentous fungus Fusarium.</title>
        <authorList>
            <person name="Kim H.-S."/>
            <person name="Busman M."/>
            <person name="Brown D.W."/>
            <person name="Divon H."/>
            <person name="Uhlig S."/>
            <person name="Proctor R.H."/>
        </authorList>
    </citation>
    <scope>NUCLEOTIDE SEQUENCE [LARGE SCALE GENOMIC DNA]</scope>
    <source>
        <strain evidence="6 7">NRRL 20459</strain>
    </source>
</reference>
<feature type="transmembrane region" description="Helical" evidence="5">
    <location>
        <begin position="266"/>
        <end position="286"/>
    </location>
</feature>
<evidence type="ECO:0000256" key="4">
    <source>
        <dbReference type="ARBA" id="ARBA00023136"/>
    </source>
</evidence>
<feature type="transmembrane region" description="Helical" evidence="5">
    <location>
        <begin position="104"/>
        <end position="122"/>
    </location>
</feature>
<dbReference type="Proteomes" id="UP000554235">
    <property type="component" value="Unassembled WGS sequence"/>
</dbReference>
<evidence type="ECO:0000256" key="1">
    <source>
        <dbReference type="ARBA" id="ARBA00004141"/>
    </source>
</evidence>
<comment type="subcellular location">
    <subcellularLocation>
        <location evidence="1">Membrane</location>
        <topology evidence="1">Multi-pass membrane protein</topology>
    </subcellularLocation>
</comment>
<dbReference type="PANTHER" id="PTHR42723:SF1">
    <property type="entry name" value="CHLOROPHYLL SYNTHASE, CHLOROPLASTIC"/>
    <property type="match status" value="1"/>
</dbReference>
<dbReference type="CDD" id="cd13965">
    <property type="entry name" value="PT_UbiA_3"/>
    <property type="match status" value="1"/>
</dbReference>
<evidence type="ECO:0000313" key="6">
    <source>
        <dbReference type="EMBL" id="KAF4460804.1"/>
    </source>
</evidence>
<organism evidence="6 7">
    <name type="scientific">Fusarium albosuccineum</name>
    <dbReference type="NCBI Taxonomy" id="1237068"/>
    <lineage>
        <taxon>Eukaryota</taxon>
        <taxon>Fungi</taxon>
        <taxon>Dikarya</taxon>
        <taxon>Ascomycota</taxon>
        <taxon>Pezizomycotina</taxon>
        <taxon>Sordariomycetes</taxon>
        <taxon>Hypocreomycetidae</taxon>
        <taxon>Hypocreales</taxon>
        <taxon>Nectriaceae</taxon>
        <taxon>Fusarium</taxon>
        <taxon>Fusarium decemcellulare species complex</taxon>
    </lineage>
</organism>
<evidence type="ECO:0000256" key="3">
    <source>
        <dbReference type="ARBA" id="ARBA00022989"/>
    </source>
</evidence>
<proteinExistence type="predicted"/>
<keyword evidence="3 5" id="KW-1133">Transmembrane helix</keyword>
<dbReference type="OrthoDB" id="434972at2759"/>
<accession>A0A8H4L3Y9</accession>
<keyword evidence="4 5" id="KW-0472">Membrane</keyword>